<keyword evidence="5" id="KW-0472">Membrane</keyword>
<dbReference type="KEGG" id="gba:J421_5484"/>
<dbReference type="HOGENOM" id="CLU_1452499_0_0_0"/>
<organism evidence="7 8">
    <name type="scientific">Gemmatirosa kalamazoonensis</name>
    <dbReference type="NCBI Taxonomy" id="861299"/>
    <lineage>
        <taxon>Bacteria</taxon>
        <taxon>Pseudomonadati</taxon>
        <taxon>Gemmatimonadota</taxon>
        <taxon>Gemmatimonadia</taxon>
        <taxon>Gemmatimonadales</taxon>
        <taxon>Gemmatimonadaceae</taxon>
        <taxon>Gemmatirosa</taxon>
    </lineage>
</organism>
<name>W0RPT7_9BACT</name>
<dbReference type="Proteomes" id="UP000019151">
    <property type="component" value="Plasmid 1"/>
</dbReference>
<keyword evidence="7" id="KW-0614">Plasmid</keyword>
<evidence type="ECO:0000256" key="3">
    <source>
        <dbReference type="ARBA" id="ARBA00022692"/>
    </source>
</evidence>
<dbReference type="Pfam" id="PF12698">
    <property type="entry name" value="ABC2_membrane_3"/>
    <property type="match status" value="1"/>
</dbReference>
<dbReference type="Gene3D" id="3.40.1710.10">
    <property type="entry name" value="abc type-2 transporter like domain"/>
    <property type="match status" value="1"/>
</dbReference>
<protein>
    <submittedName>
        <fullName evidence="7">Export ABC transporter permease</fullName>
    </submittedName>
</protein>
<dbReference type="AlphaFoldDB" id="W0RPT7"/>
<sequence>MTHASTRFSWVRLWHMVRKELKQMVRDPKARPILFVVPVVQMILLGYAATTDVRSIRFVVADHDRTTESRALVDAYRTSGYFDVVVRTERAVELSAALERGVATVGLTVPPGFARDLRGGRAPAVQVVVDGSDASLATVAQSYATQVALQFGARAVRGPAAAPVELRARARGTTPAWRAATSTCPR</sequence>
<accession>W0RPT7</accession>
<keyword evidence="8" id="KW-1185">Reference proteome</keyword>
<evidence type="ECO:0000256" key="5">
    <source>
        <dbReference type="ARBA" id="ARBA00023136"/>
    </source>
</evidence>
<proteinExistence type="predicted"/>
<dbReference type="PANTHER" id="PTHR30294:SF29">
    <property type="entry name" value="MULTIDRUG ABC TRANSPORTER PERMEASE YBHS-RELATED"/>
    <property type="match status" value="1"/>
</dbReference>
<keyword evidence="2" id="KW-1003">Cell membrane</keyword>
<reference evidence="7 8" key="1">
    <citation type="journal article" date="2014" name="Genome Announc.">
        <title>Genome Sequence and Methylome of Soil Bacterium Gemmatirosa kalamazoonensis KBS708T, a Member of the Rarely Cultivated Gemmatimonadetes Phylum.</title>
        <authorList>
            <person name="Debruyn J.M."/>
            <person name="Radosevich M."/>
            <person name="Wommack K.E."/>
            <person name="Polson S.W."/>
            <person name="Hauser L.J."/>
            <person name="Fawaz M.N."/>
            <person name="Korlach J."/>
            <person name="Tsai Y.C."/>
        </authorList>
    </citation>
    <scope>NUCLEOTIDE SEQUENCE [LARGE SCALE GENOMIC DNA]</scope>
    <source>
        <strain evidence="7 8">KBS708</strain>
        <plasmid evidence="8">Plasmid 1</plasmid>
    </source>
</reference>
<gene>
    <name evidence="7" type="ORF">J421_5484</name>
</gene>
<dbReference type="OrthoDB" id="9808686at2"/>
<dbReference type="InParanoid" id="W0RPT7"/>
<dbReference type="InterPro" id="IPR051449">
    <property type="entry name" value="ABC-2_transporter_component"/>
</dbReference>
<keyword evidence="4" id="KW-1133">Transmembrane helix</keyword>
<evidence type="ECO:0000256" key="4">
    <source>
        <dbReference type="ARBA" id="ARBA00022989"/>
    </source>
</evidence>
<dbReference type="PANTHER" id="PTHR30294">
    <property type="entry name" value="MEMBRANE COMPONENT OF ABC TRANSPORTER YHHJ-RELATED"/>
    <property type="match status" value="1"/>
</dbReference>
<geneLocation type="plasmid" evidence="7 8">
    <name>1</name>
</geneLocation>
<dbReference type="InterPro" id="IPR013525">
    <property type="entry name" value="ABC2_TM"/>
</dbReference>
<dbReference type="EMBL" id="CP007129">
    <property type="protein sequence ID" value="AHG93019.1"/>
    <property type="molecule type" value="Genomic_DNA"/>
</dbReference>
<dbReference type="GO" id="GO:0140359">
    <property type="term" value="F:ABC-type transporter activity"/>
    <property type="evidence" value="ECO:0007669"/>
    <property type="project" value="InterPro"/>
</dbReference>
<evidence type="ECO:0000259" key="6">
    <source>
        <dbReference type="Pfam" id="PF12698"/>
    </source>
</evidence>
<keyword evidence="3" id="KW-0812">Transmembrane</keyword>
<evidence type="ECO:0000313" key="8">
    <source>
        <dbReference type="Proteomes" id="UP000019151"/>
    </source>
</evidence>
<evidence type="ECO:0000256" key="2">
    <source>
        <dbReference type="ARBA" id="ARBA00022475"/>
    </source>
</evidence>
<feature type="domain" description="ABC-2 type transporter transmembrane" evidence="6">
    <location>
        <begin position="34"/>
        <end position="153"/>
    </location>
</feature>
<evidence type="ECO:0000256" key="1">
    <source>
        <dbReference type="ARBA" id="ARBA00004651"/>
    </source>
</evidence>
<evidence type="ECO:0000313" key="7">
    <source>
        <dbReference type="EMBL" id="AHG93019.1"/>
    </source>
</evidence>
<dbReference type="RefSeq" id="WP_148306578.1">
    <property type="nucleotide sequence ID" value="NZ_CP007129.1"/>
</dbReference>
<comment type="subcellular location">
    <subcellularLocation>
        <location evidence="1">Cell membrane</location>
        <topology evidence="1">Multi-pass membrane protein</topology>
    </subcellularLocation>
</comment>
<dbReference type="GO" id="GO:0005886">
    <property type="term" value="C:plasma membrane"/>
    <property type="evidence" value="ECO:0007669"/>
    <property type="project" value="UniProtKB-SubCell"/>
</dbReference>